<proteinExistence type="predicted"/>
<dbReference type="AlphaFoldDB" id="X1NR42"/>
<accession>X1NR42</accession>
<dbReference type="InterPro" id="IPR012347">
    <property type="entry name" value="Ferritin-like"/>
</dbReference>
<feature type="compositionally biased region" description="Basic and acidic residues" evidence="1">
    <location>
        <begin position="1"/>
        <end position="10"/>
    </location>
</feature>
<dbReference type="Gene3D" id="1.20.1260.10">
    <property type="match status" value="1"/>
</dbReference>
<gene>
    <name evidence="3" type="ORF">S06H3_28498</name>
</gene>
<evidence type="ECO:0000313" key="3">
    <source>
        <dbReference type="EMBL" id="GAI29285.1"/>
    </source>
</evidence>
<protein>
    <recommendedName>
        <fullName evidence="2">Ferritin-like diiron domain-containing protein</fullName>
    </recommendedName>
</protein>
<reference evidence="3" key="1">
    <citation type="journal article" date="2014" name="Front. Microbiol.">
        <title>High frequency of phylogenetically diverse reductive dehalogenase-homologous genes in deep subseafloor sedimentary metagenomes.</title>
        <authorList>
            <person name="Kawai M."/>
            <person name="Futagami T."/>
            <person name="Toyoda A."/>
            <person name="Takaki Y."/>
            <person name="Nishi S."/>
            <person name="Hori S."/>
            <person name="Arai W."/>
            <person name="Tsubouchi T."/>
            <person name="Morono Y."/>
            <person name="Uchiyama I."/>
            <person name="Ito T."/>
            <person name="Fujiyama A."/>
            <person name="Inagaki F."/>
            <person name="Takami H."/>
        </authorList>
    </citation>
    <scope>NUCLEOTIDE SEQUENCE</scope>
    <source>
        <strain evidence="3">Expedition CK06-06</strain>
    </source>
</reference>
<dbReference type="Pfam" id="PF02915">
    <property type="entry name" value="Rubrerythrin"/>
    <property type="match status" value="1"/>
</dbReference>
<dbReference type="EMBL" id="BARV01016635">
    <property type="protein sequence ID" value="GAI29285.1"/>
    <property type="molecule type" value="Genomic_DNA"/>
</dbReference>
<feature type="region of interest" description="Disordered" evidence="1">
    <location>
        <begin position="1"/>
        <end position="23"/>
    </location>
</feature>
<dbReference type="PROSITE" id="PS50905">
    <property type="entry name" value="FERRITIN_LIKE"/>
    <property type="match status" value="1"/>
</dbReference>
<dbReference type="InterPro" id="IPR009040">
    <property type="entry name" value="Ferritin-like_diiron"/>
</dbReference>
<dbReference type="InterPro" id="IPR003251">
    <property type="entry name" value="Rr_diiron-bd_dom"/>
</dbReference>
<feature type="domain" description="Ferritin-like diiron" evidence="2">
    <location>
        <begin position="22"/>
        <end position="90"/>
    </location>
</feature>
<dbReference type="InterPro" id="IPR009078">
    <property type="entry name" value="Ferritin-like_SF"/>
</dbReference>
<dbReference type="GO" id="GO:0046872">
    <property type="term" value="F:metal ion binding"/>
    <property type="evidence" value="ECO:0007669"/>
    <property type="project" value="InterPro"/>
</dbReference>
<dbReference type="GO" id="GO:0016491">
    <property type="term" value="F:oxidoreductase activity"/>
    <property type="evidence" value="ECO:0007669"/>
    <property type="project" value="InterPro"/>
</dbReference>
<sequence>MDERAKDILRRAGYGGGSEPTTERRQKFIEGLNEAVTDEISAETMYDKLAREALALGYSEEAVKLRKISADEHSHYTILHKMLRSLPRWK</sequence>
<evidence type="ECO:0000259" key="2">
    <source>
        <dbReference type="PROSITE" id="PS50905"/>
    </source>
</evidence>
<comment type="caution">
    <text evidence="3">The sequence shown here is derived from an EMBL/GenBank/DDBJ whole genome shotgun (WGS) entry which is preliminary data.</text>
</comment>
<dbReference type="SUPFAM" id="SSF47240">
    <property type="entry name" value="Ferritin-like"/>
    <property type="match status" value="1"/>
</dbReference>
<organism evidence="3">
    <name type="scientific">marine sediment metagenome</name>
    <dbReference type="NCBI Taxonomy" id="412755"/>
    <lineage>
        <taxon>unclassified sequences</taxon>
        <taxon>metagenomes</taxon>
        <taxon>ecological metagenomes</taxon>
    </lineage>
</organism>
<evidence type="ECO:0000256" key="1">
    <source>
        <dbReference type="SAM" id="MobiDB-lite"/>
    </source>
</evidence>
<name>X1NR42_9ZZZZ</name>